<reference evidence="1 2" key="1">
    <citation type="submission" date="2020-09" db="EMBL/GenBank/DDBJ databases">
        <title>De no assembly of potato wild relative species, Solanum commersonii.</title>
        <authorList>
            <person name="Cho K."/>
        </authorList>
    </citation>
    <scope>NUCLEOTIDE SEQUENCE [LARGE SCALE GENOMIC DNA]</scope>
    <source>
        <strain evidence="1">LZ3.2</strain>
        <tissue evidence="1">Leaf</tissue>
    </source>
</reference>
<evidence type="ECO:0000313" key="2">
    <source>
        <dbReference type="Proteomes" id="UP000824120"/>
    </source>
</evidence>
<dbReference type="EMBL" id="JACXVP010000004">
    <property type="protein sequence ID" value="KAG5612223.1"/>
    <property type="molecule type" value="Genomic_DNA"/>
</dbReference>
<proteinExistence type="predicted"/>
<organism evidence="1 2">
    <name type="scientific">Solanum commersonii</name>
    <name type="common">Commerson's wild potato</name>
    <name type="synonym">Commerson's nightshade</name>
    <dbReference type="NCBI Taxonomy" id="4109"/>
    <lineage>
        <taxon>Eukaryota</taxon>
        <taxon>Viridiplantae</taxon>
        <taxon>Streptophyta</taxon>
        <taxon>Embryophyta</taxon>
        <taxon>Tracheophyta</taxon>
        <taxon>Spermatophyta</taxon>
        <taxon>Magnoliopsida</taxon>
        <taxon>eudicotyledons</taxon>
        <taxon>Gunneridae</taxon>
        <taxon>Pentapetalae</taxon>
        <taxon>asterids</taxon>
        <taxon>lamiids</taxon>
        <taxon>Solanales</taxon>
        <taxon>Solanaceae</taxon>
        <taxon>Solanoideae</taxon>
        <taxon>Solaneae</taxon>
        <taxon>Solanum</taxon>
    </lineage>
</organism>
<keyword evidence="2" id="KW-1185">Reference proteome</keyword>
<sequence length="221" mass="24898">MKWSEVTQPECNGVLGFANLTINNKCLLMKWLWSYGTGEQSLWKGLIKAKHGSKDNWSTNITNVPCGLGPWKFISKLGHDFSQKIHFKPGSESTSVSGRTNSNALKDVYPSIFNIAVDKNSSISQNRSNQSRDIHQRRPVQDWEMGSLIEIHHALGQKWDILSKGLLQNQVVDSSPWKLIWRTKPPIEHFWSKLGHATEPETGTVKLGVNGKLIRPSRKSG</sequence>
<dbReference type="Proteomes" id="UP000824120">
    <property type="component" value="Chromosome 4"/>
</dbReference>
<comment type="caution">
    <text evidence="1">The sequence shown here is derived from an EMBL/GenBank/DDBJ whole genome shotgun (WGS) entry which is preliminary data.</text>
</comment>
<gene>
    <name evidence="1" type="ORF">H5410_023504</name>
</gene>
<accession>A0A9J5ZJ43</accession>
<dbReference type="OrthoDB" id="1243493at2759"/>
<name>A0A9J5ZJ43_SOLCO</name>
<protein>
    <submittedName>
        <fullName evidence="1">Uncharacterized protein</fullName>
    </submittedName>
</protein>
<evidence type="ECO:0000313" key="1">
    <source>
        <dbReference type="EMBL" id="KAG5612223.1"/>
    </source>
</evidence>
<dbReference type="AlphaFoldDB" id="A0A9J5ZJ43"/>